<dbReference type="FunFam" id="3.40.50.2000:FF:000071">
    <property type="entry name" value="Glycosyltransferase"/>
    <property type="match status" value="1"/>
</dbReference>
<evidence type="ECO:0000256" key="3">
    <source>
        <dbReference type="ARBA" id="ARBA00022676"/>
    </source>
</evidence>
<dbReference type="GO" id="GO:0016114">
    <property type="term" value="P:terpenoid biosynthetic process"/>
    <property type="evidence" value="ECO:0007669"/>
    <property type="project" value="UniProtKB-UniPathway"/>
</dbReference>
<comment type="similarity">
    <text evidence="2 6">Belongs to the UDP-glycosyltransferase family.</text>
</comment>
<protein>
    <recommendedName>
        <fullName evidence="7">Glycosyltransferase</fullName>
        <ecNumber evidence="7">2.4.1.-</ecNumber>
    </recommendedName>
</protein>
<organism evidence="8">
    <name type="scientific">Centella asiatica</name>
    <name type="common">Asiatic pennywort</name>
    <name type="synonym">Hydrocotyle asiatica</name>
    <dbReference type="NCBI Taxonomy" id="48106"/>
    <lineage>
        <taxon>Eukaryota</taxon>
        <taxon>Viridiplantae</taxon>
        <taxon>Streptophyta</taxon>
        <taxon>Embryophyta</taxon>
        <taxon>Tracheophyta</taxon>
        <taxon>Spermatophyta</taxon>
        <taxon>Magnoliopsida</taxon>
        <taxon>eudicotyledons</taxon>
        <taxon>Gunneridae</taxon>
        <taxon>Pentapetalae</taxon>
        <taxon>asterids</taxon>
        <taxon>campanulids</taxon>
        <taxon>Apiales</taxon>
        <taxon>Apiaceae</taxon>
        <taxon>Mackinlayoideae</taxon>
        <taxon>Centella</taxon>
    </lineage>
</organism>
<dbReference type="FunFam" id="3.40.50.2000:FF:000047">
    <property type="entry name" value="Glycosyltransferase"/>
    <property type="match status" value="1"/>
</dbReference>
<evidence type="ECO:0000256" key="1">
    <source>
        <dbReference type="ARBA" id="ARBA00004721"/>
    </source>
</evidence>
<dbReference type="AlphaFoldDB" id="A0A2I7M6E7"/>
<sequence length="479" mass="53972">MSQLHAFFFPMLAHGHMIPTLDIAKLFASRGVHATIITTPLNAPVFTKAVEKASRSGLQMSLKIIKFPKVPGLPEGCESADQITNPQLFPNFFTATMLLEEQLEQVLEEFRPDCLVADMFFPWATDVAAKFGIPRLVFHGTSFFTLCAAEQVRLNKPHENLLNDWDPFVVPNLPHEIKMTRSQLPPSERDGVQTEFTKMLSRAKESELKSYGVIVNSFYELEPDYADHYRNVLKRKAWNIGPVSLCNREVEEKAQRGKKAAIDQDECLKWLDSKNPKSVIYVCFGSVCSFPPSQLHEIALGLEASGQDFIWVVRKGKNDEEEEEEKRIPEGFEERMEGKGLFIRGWAPQVLILEHEAVGGFVTHCGWNSILESICAGVPMVTWPAFADQFYNEKLVTEILEIGIGVGCREWYMAGRGNSDVKMEEVEMAVKGIMVGEEAEERRNRAKALKEMAREAVEEGGSSYLDLDALIKDLSSHHS</sequence>
<evidence type="ECO:0000256" key="4">
    <source>
        <dbReference type="ARBA" id="ARBA00022679"/>
    </source>
</evidence>
<dbReference type="Pfam" id="PF00201">
    <property type="entry name" value="UDPGT"/>
    <property type="match status" value="1"/>
</dbReference>
<evidence type="ECO:0000256" key="6">
    <source>
        <dbReference type="RuleBase" id="RU003718"/>
    </source>
</evidence>
<dbReference type="Gene3D" id="3.40.50.2000">
    <property type="entry name" value="Glycogen Phosphorylase B"/>
    <property type="match status" value="2"/>
</dbReference>
<reference evidence="8" key="1">
    <citation type="submission" date="2017-07" db="EMBL/GenBank/DDBJ databases">
        <title>Molecular characterization of genes encoded UDP-glucosyltransferase in Centella asiatica.</title>
        <authorList>
            <person name="Kim O.T."/>
            <person name="Jin M.L."/>
            <person name="Jetter R."/>
        </authorList>
    </citation>
    <scope>NUCLEOTIDE SEQUENCE</scope>
</reference>
<evidence type="ECO:0000256" key="5">
    <source>
        <dbReference type="ARBA" id="ARBA00023229"/>
    </source>
</evidence>
<dbReference type="UniPathway" id="UPA00213"/>
<keyword evidence="3 6" id="KW-0328">Glycosyltransferase</keyword>
<dbReference type="CDD" id="cd03784">
    <property type="entry name" value="GT1_Gtf-like"/>
    <property type="match status" value="1"/>
</dbReference>
<dbReference type="EC" id="2.4.1.-" evidence="7"/>
<accession>A0A2I7M6E7</accession>
<keyword evidence="4 6" id="KW-0808">Transferase</keyword>
<evidence type="ECO:0000313" key="8">
    <source>
        <dbReference type="EMBL" id="AUR26624.1"/>
    </source>
</evidence>
<evidence type="ECO:0000256" key="2">
    <source>
        <dbReference type="ARBA" id="ARBA00009995"/>
    </source>
</evidence>
<dbReference type="PROSITE" id="PS00375">
    <property type="entry name" value="UDPGT"/>
    <property type="match status" value="1"/>
</dbReference>
<dbReference type="GO" id="GO:0035251">
    <property type="term" value="F:UDP-glucosyltransferase activity"/>
    <property type="evidence" value="ECO:0007669"/>
    <property type="project" value="TreeGrafter"/>
</dbReference>
<dbReference type="PANTHER" id="PTHR48047:SF45">
    <property type="entry name" value="SCOPOLETIN GLUCOSYLTRANSFERASE-LIKE"/>
    <property type="match status" value="1"/>
</dbReference>
<evidence type="ECO:0000256" key="7">
    <source>
        <dbReference type="RuleBase" id="RU362057"/>
    </source>
</evidence>
<dbReference type="SUPFAM" id="SSF53756">
    <property type="entry name" value="UDP-Glycosyltransferase/glycogen phosphorylase"/>
    <property type="match status" value="1"/>
</dbReference>
<proteinExistence type="evidence at transcript level"/>
<dbReference type="PANTHER" id="PTHR48047">
    <property type="entry name" value="GLYCOSYLTRANSFERASE"/>
    <property type="match status" value="1"/>
</dbReference>
<dbReference type="InterPro" id="IPR002213">
    <property type="entry name" value="UDP_glucos_trans"/>
</dbReference>
<gene>
    <name evidence="8" type="primary">UGT73A21</name>
</gene>
<name>A0A2I7M6E7_CENAS</name>
<keyword evidence="5" id="KW-0414">Isoprene biosynthesis</keyword>
<dbReference type="InterPro" id="IPR035595">
    <property type="entry name" value="UDP_glycos_trans_CS"/>
</dbReference>
<dbReference type="SMR" id="A0A2I7M6E7"/>
<comment type="pathway">
    <text evidence="1">Secondary metabolite biosynthesis; terpenoid biosynthesis.</text>
</comment>
<dbReference type="EMBL" id="MF471455">
    <property type="protein sequence ID" value="AUR26624.1"/>
    <property type="molecule type" value="mRNA"/>
</dbReference>